<evidence type="ECO:0000256" key="5">
    <source>
        <dbReference type="HAMAP-Rule" id="MF_00679"/>
    </source>
</evidence>
<dbReference type="InterPro" id="IPR029047">
    <property type="entry name" value="HSP70_peptide-bd_sf"/>
</dbReference>
<protein>
    <recommendedName>
        <fullName evidence="5">Chaperone protein HscA homolog</fullName>
    </recommendedName>
</protein>
<evidence type="ECO:0000256" key="2">
    <source>
        <dbReference type="ARBA" id="ARBA00022741"/>
    </source>
</evidence>
<dbReference type="Pfam" id="PF00012">
    <property type="entry name" value="HSP70"/>
    <property type="match status" value="1"/>
</dbReference>
<dbReference type="Gene3D" id="3.90.640.10">
    <property type="entry name" value="Actin, Chain A, domain 4"/>
    <property type="match status" value="1"/>
</dbReference>
<evidence type="ECO:0000313" key="7">
    <source>
        <dbReference type="EMBL" id="GLX79730.1"/>
    </source>
</evidence>
<comment type="caution">
    <text evidence="7">The sequence shown here is derived from an EMBL/GenBank/DDBJ whole genome shotgun (WGS) entry which is preliminary data.</text>
</comment>
<gene>
    <name evidence="5 7" type="primary">hscA</name>
    <name evidence="7" type="ORF">tinsulaeT_30700</name>
</gene>
<dbReference type="Gene3D" id="3.30.420.40">
    <property type="match status" value="2"/>
</dbReference>
<dbReference type="PROSITE" id="PS00297">
    <property type="entry name" value="HSP70_1"/>
    <property type="match status" value="1"/>
</dbReference>
<dbReference type="InterPro" id="IPR018181">
    <property type="entry name" value="Heat_shock_70_CS"/>
</dbReference>
<dbReference type="Gene3D" id="1.20.1270.10">
    <property type="match status" value="1"/>
</dbReference>
<dbReference type="Proteomes" id="UP001157186">
    <property type="component" value="Unassembled WGS sequence"/>
</dbReference>
<dbReference type="RefSeq" id="WP_284245661.1">
    <property type="nucleotide sequence ID" value="NZ_BSST01000001.1"/>
</dbReference>
<dbReference type="NCBIfam" id="TIGR01991">
    <property type="entry name" value="HscA"/>
    <property type="match status" value="1"/>
</dbReference>
<dbReference type="InterPro" id="IPR013126">
    <property type="entry name" value="Hsp_70_fam"/>
</dbReference>
<dbReference type="PRINTS" id="PR00301">
    <property type="entry name" value="HEATSHOCK70"/>
</dbReference>
<dbReference type="Gene3D" id="2.60.34.10">
    <property type="entry name" value="Substrate Binding Domain Of DNAk, Chain A, domain 1"/>
    <property type="match status" value="1"/>
</dbReference>
<dbReference type="EMBL" id="BSST01000001">
    <property type="protein sequence ID" value="GLX79730.1"/>
    <property type="molecule type" value="Genomic_DNA"/>
</dbReference>
<comment type="function">
    <text evidence="5">Chaperone involved in the maturation of iron-sulfur cluster-containing proteins. Has a low intrinsic ATPase activity which is markedly stimulated by HscB.</text>
</comment>
<sequence length="620" mass="66475">MALLQIAEPGQSTVPHEHRLAAGIDLGTTNSLIATVKSGLAETLADENGQDILPSIVSYQADNVLVGHPAKELAVSDPQNTIVSAKRLIGRSLSDIQSKYHSLPYQFCGDENHPSFVTRSGDINPVQVSAEVLKTLNQRAQQALGGELTGVVITVPAYFDDAQRQSTKDAAKLAGLNVLRLLNEPTAAAVAYGLDSGQEGVIAVYDLGGGTFDISILRLNKGVFEVLATGGDSALGGDDFDVVLVDHLVAQANLQRPLTPSMERQLTEQACRAKEALTNNDSHEINLYLADNSTWQCTITRDDFEGLIKSLVTKTVRACRRALKDADVEVCEVKEVVMVGGSTRVPLVRTEVEAYFKQQPLTSIDPDKVVAIGAAIQADILAGNKPDSDMLLLDVIPLSLGLETMGGLVEKVITRNTTIPVAKAQEFTTFKDGQTAMAIHVLQGERELVDDCRSLARFELRGIPAMTAGAAHIRVTFKVDADGLLEVSAMEKSTGVEASIEVKPSFGLAESEIAEMLKASMSNAKEDMQARMLKEQQVEATRVIEGVQSALAADSQLLPAEEIATIEQAITELAQASQGDSPEKIETAIEKLNQQTAKFAELRMDASIRTALSGHTVDEL</sequence>
<dbReference type="InterPro" id="IPR029048">
    <property type="entry name" value="HSP70_C_sf"/>
</dbReference>
<evidence type="ECO:0000313" key="8">
    <source>
        <dbReference type="Proteomes" id="UP001157186"/>
    </source>
</evidence>
<dbReference type="SUPFAM" id="SSF53067">
    <property type="entry name" value="Actin-like ATPase domain"/>
    <property type="match status" value="2"/>
</dbReference>
<evidence type="ECO:0000256" key="3">
    <source>
        <dbReference type="ARBA" id="ARBA00022840"/>
    </source>
</evidence>
<evidence type="ECO:0000256" key="6">
    <source>
        <dbReference type="RuleBase" id="RU003322"/>
    </source>
</evidence>
<evidence type="ECO:0000256" key="1">
    <source>
        <dbReference type="ARBA" id="ARBA00007381"/>
    </source>
</evidence>
<organism evidence="7 8">
    <name type="scientific">Thalassotalea insulae</name>
    <dbReference type="NCBI Taxonomy" id="2056778"/>
    <lineage>
        <taxon>Bacteria</taxon>
        <taxon>Pseudomonadati</taxon>
        <taxon>Pseudomonadota</taxon>
        <taxon>Gammaproteobacteria</taxon>
        <taxon>Alteromonadales</taxon>
        <taxon>Colwelliaceae</taxon>
        <taxon>Thalassotalea</taxon>
    </lineage>
</organism>
<keyword evidence="4 5" id="KW-0143">Chaperone</keyword>
<dbReference type="NCBIfam" id="NF003520">
    <property type="entry name" value="PRK05183.1"/>
    <property type="match status" value="1"/>
</dbReference>
<comment type="similarity">
    <text evidence="1 5 6">Belongs to the heat shock protein 70 family.</text>
</comment>
<dbReference type="InterPro" id="IPR043129">
    <property type="entry name" value="ATPase_NBD"/>
</dbReference>
<name>A0ABQ6GYA3_9GAMM</name>
<proteinExistence type="inferred from homology"/>
<dbReference type="PANTHER" id="PTHR19375">
    <property type="entry name" value="HEAT SHOCK PROTEIN 70KDA"/>
    <property type="match status" value="1"/>
</dbReference>
<dbReference type="HAMAP" id="MF_00679">
    <property type="entry name" value="HscA"/>
    <property type="match status" value="1"/>
</dbReference>
<dbReference type="PROSITE" id="PS00329">
    <property type="entry name" value="HSP70_2"/>
    <property type="match status" value="1"/>
</dbReference>
<keyword evidence="2 5" id="KW-0547">Nucleotide-binding</keyword>
<keyword evidence="3 5" id="KW-0067">ATP-binding</keyword>
<dbReference type="PROSITE" id="PS01036">
    <property type="entry name" value="HSP70_3"/>
    <property type="match status" value="1"/>
</dbReference>
<reference evidence="7 8" key="1">
    <citation type="submission" date="2023-03" db="EMBL/GenBank/DDBJ databases">
        <title>Draft genome sequence of Thalassotalea insulae KCTC 62186T.</title>
        <authorList>
            <person name="Sawabe T."/>
        </authorList>
    </citation>
    <scope>NUCLEOTIDE SEQUENCE [LARGE SCALE GENOMIC DNA]</scope>
    <source>
        <strain evidence="7 8">KCTC 62186</strain>
    </source>
</reference>
<accession>A0ABQ6GYA3</accession>
<keyword evidence="8" id="KW-1185">Reference proteome</keyword>
<dbReference type="InterPro" id="IPR010236">
    <property type="entry name" value="ISC_FeS_clus_asmbl_HscA"/>
</dbReference>
<dbReference type="SUPFAM" id="SSF100934">
    <property type="entry name" value="Heat shock protein 70kD (HSP70), C-terminal subdomain"/>
    <property type="match status" value="1"/>
</dbReference>
<dbReference type="SUPFAM" id="SSF100920">
    <property type="entry name" value="Heat shock protein 70kD (HSP70), peptide-binding domain"/>
    <property type="match status" value="1"/>
</dbReference>
<evidence type="ECO:0000256" key="4">
    <source>
        <dbReference type="ARBA" id="ARBA00023186"/>
    </source>
</evidence>